<dbReference type="RefSeq" id="WP_184813843.1">
    <property type="nucleotide sequence ID" value="NZ_JACHJQ010000006.1"/>
</dbReference>
<dbReference type="AlphaFoldDB" id="A0A7W7VH31"/>
<gene>
    <name evidence="2" type="ORF">FHR82_006037</name>
</gene>
<dbReference type="Proteomes" id="UP000520767">
    <property type="component" value="Unassembled WGS sequence"/>
</dbReference>
<evidence type="ECO:0000313" key="3">
    <source>
        <dbReference type="Proteomes" id="UP000520767"/>
    </source>
</evidence>
<proteinExistence type="predicted"/>
<comment type="caution">
    <text evidence="2">The sequence shown here is derived from an EMBL/GenBank/DDBJ whole genome shotgun (WGS) entry which is preliminary data.</text>
</comment>
<evidence type="ECO:0000259" key="1">
    <source>
        <dbReference type="Pfam" id="PF01814"/>
    </source>
</evidence>
<sequence>MRHDMTMMYAMHDALRRDLGAIATAAARRTPLLRTAAGWELFKKALLTHHLAEDEVLWPAMRVALADKDDLTLLDAMEAEHARIDPLLEAIDAALLDDSRLDRLGDLADALAVELTAHLAHEEKEAIDLIDATVSEQDMAAFGAAHSKRYGSDVSRVLPWLLDGAADETAELIVGGLPEPVRNAYRDAWLPAHRAARLWP</sequence>
<evidence type="ECO:0000313" key="2">
    <source>
        <dbReference type="EMBL" id="MBB4909779.1"/>
    </source>
</evidence>
<reference evidence="2 3" key="1">
    <citation type="submission" date="2020-08" db="EMBL/GenBank/DDBJ databases">
        <title>Genomic Encyclopedia of Type Strains, Phase III (KMG-III): the genomes of soil and plant-associated and newly described type strains.</title>
        <authorList>
            <person name="Whitman W."/>
        </authorList>
    </citation>
    <scope>NUCLEOTIDE SEQUENCE [LARGE SCALE GENOMIC DNA]</scope>
    <source>
        <strain evidence="2 3">CECT 8960</strain>
    </source>
</reference>
<keyword evidence="3" id="KW-1185">Reference proteome</keyword>
<protein>
    <recommendedName>
        <fullName evidence="1">Hemerythrin-like domain-containing protein</fullName>
    </recommendedName>
</protein>
<organism evidence="2 3">
    <name type="scientific">Actinophytocola algeriensis</name>
    <dbReference type="NCBI Taxonomy" id="1768010"/>
    <lineage>
        <taxon>Bacteria</taxon>
        <taxon>Bacillati</taxon>
        <taxon>Actinomycetota</taxon>
        <taxon>Actinomycetes</taxon>
        <taxon>Pseudonocardiales</taxon>
        <taxon>Pseudonocardiaceae</taxon>
    </lineage>
</organism>
<dbReference type="InterPro" id="IPR012312">
    <property type="entry name" value="Hemerythrin-like"/>
</dbReference>
<accession>A0A7W7VH31</accession>
<name>A0A7W7VH31_9PSEU</name>
<dbReference type="Pfam" id="PF01814">
    <property type="entry name" value="Hemerythrin"/>
    <property type="match status" value="1"/>
</dbReference>
<dbReference type="EMBL" id="JACHJQ010000006">
    <property type="protein sequence ID" value="MBB4909779.1"/>
    <property type="molecule type" value="Genomic_DNA"/>
</dbReference>
<dbReference type="Gene3D" id="1.20.120.520">
    <property type="entry name" value="nmb1532 protein domain like"/>
    <property type="match status" value="1"/>
</dbReference>
<dbReference type="CDD" id="cd12108">
    <property type="entry name" value="Hr-like"/>
    <property type="match status" value="1"/>
</dbReference>
<feature type="domain" description="Hemerythrin-like" evidence="1">
    <location>
        <begin position="6"/>
        <end position="127"/>
    </location>
</feature>